<evidence type="ECO:0000313" key="3">
    <source>
        <dbReference type="Proteomes" id="UP000053766"/>
    </source>
</evidence>
<evidence type="ECO:0000256" key="1">
    <source>
        <dbReference type="SAM" id="MobiDB-lite"/>
    </source>
</evidence>
<gene>
    <name evidence="2" type="ORF">DICVIV_14444</name>
</gene>
<organism evidence="2 3">
    <name type="scientific">Dictyocaulus viviparus</name>
    <name type="common">Bovine lungworm</name>
    <dbReference type="NCBI Taxonomy" id="29172"/>
    <lineage>
        <taxon>Eukaryota</taxon>
        <taxon>Metazoa</taxon>
        <taxon>Ecdysozoa</taxon>
        <taxon>Nematoda</taxon>
        <taxon>Chromadorea</taxon>
        <taxon>Rhabditida</taxon>
        <taxon>Rhabditina</taxon>
        <taxon>Rhabditomorpha</taxon>
        <taxon>Strongyloidea</taxon>
        <taxon>Metastrongylidae</taxon>
        <taxon>Dictyocaulus</taxon>
    </lineage>
</organism>
<reference evidence="2 3" key="1">
    <citation type="submission" date="2013-11" db="EMBL/GenBank/DDBJ databases">
        <title>Draft genome of the bovine lungworm Dictyocaulus viviparus.</title>
        <authorList>
            <person name="Mitreva M."/>
        </authorList>
    </citation>
    <scope>NUCLEOTIDE SEQUENCE [LARGE SCALE GENOMIC DNA]</scope>
    <source>
        <strain evidence="2 3">HannoverDv2000</strain>
    </source>
</reference>
<proteinExistence type="predicted"/>
<dbReference type="EMBL" id="KN722087">
    <property type="protein sequence ID" value="KJH39674.1"/>
    <property type="molecule type" value="Genomic_DNA"/>
</dbReference>
<accession>A0A0D8X7T0</accession>
<dbReference type="AlphaFoldDB" id="A0A0D8X7T0"/>
<sequence>MVAKFNNVKLFSRGRIRGKPPTPPPRERSRSPVRSERATPGFESHNYRSHNGVHEPNTHDFSNLSSIVHVSDHISFSIFS</sequence>
<protein>
    <submittedName>
        <fullName evidence="2">Uncharacterized protein</fullName>
    </submittedName>
</protein>
<keyword evidence="3" id="KW-1185">Reference proteome</keyword>
<dbReference type="Proteomes" id="UP000053766">
    <property type="component" value="Unassembled WGS sequence"/>
</dbReference>
<reference evidence="3" key="2">
    <citation type="journal article" date="2016" name="Sci. Rep.">
        <title>Dictyocaulus viviparus genome, variome and transcriptome elucidate lungworm biology and support future intervention.</title>
        <authorList>
            <person name="McNulty S.N."/>
            <person name="Strube C."/>
            <person name="Rosa B.A."/>
            <person name="Martin J.C."/>
            <person name="Tyagi R."/>
            <person name="Choi Y.J."/>
            <person name="Wang Q."/>
            <person name="Hallsworth Pepin K."/>
            <person name="Zhang X."/>
            <person name="Ozersky P."/>
            <person name="Wilson R.K."/>
            <person name="Sternberg P.W."/>
            <person name="Gasser R.B."/>
            <person name="Mitreva M."/>
        </authorList>
    </citation>
    <scope>NUCLEOTIDE SEQUENCE [LARGE SCALE GENOMIC DNA]</scope>
    <source>
        <strain evidence="3">HannoverDv2000</strain>
    </source>
</reference>
<feature type="region of interest" description="Disordered" evidence="1">
    <location>
        <begin position="1"/>
        <end position="58"/>
    </location>
</feature>
<name>A0A0D8X7T0_DICVI</name>
<feature type="compositionally biased region" description="Basic and acidic residues" evidence="1">
    <location>
        <begin position="25"/>
        <end position="37"/>
    </location>
</feature>
<evidence type="ECO:0000313" key="2">
    <source>
        <dbReference type="EMBL" id="KJH39674.1"/>
    </source>
</evidence>